<evidence type="ECO:0000313" key="1">
    <source>
        <dbReference type="EMBL" id="AXL22224.1"/>
    </source>
</evidence>
<organism evidence="1 2">
    <name type="scientific">Megasphaera stantonii</name>
    <dbReference type="NCBI Taxonomy" id="2144175"/>
    <lineage>
        <taxon>Bacteria</taxon>
        <taxon>Bacillati</taxon>
        <taxon>Bacillota</taxon>
        <taxon>Negativicutes</taxon>
        <taxon>Veillonellales</taxon>
        <taxon>Veillonellaceae</taxon>
        <taxon>Megasphaera</taxon>
    </lineage>
</organism>
<dbReference type="OrthoDB" id="2019657at2"/>
<accession>A0A346B281</accession>
<sequence>MVSKYIDNKELKRVIEDGKLKPFRIRKILKDQGIILASNNPEQIAKQVYPILWGSYDIENLSQSLDDESNYIKSSVVEVEIKKSDNIIDELEDFFYNASFGMTRYRLSAVNRVDDDQLVVKLRYTINRPGRNEFISTQHKNTDIIVRKVSDEKAIIDVRQASTTEMKEINKFLEEATKKDTAVHTHHITLRVLTNENKIAFFDEFIKKNFADWRFETVTKVELKRCEGSEDDETRALDEEESSALSNLQGITSAILNGTSIRNNSFVQECLQNNFYITTMGYKFESLSDLRKVVVEVNFKYDDLKIDICKTYEYDSDSEGLRLHPAMLDIQEEILKMFQEAAYEQYIEIFERQKQNAQKAGVN</sequence>
<dbReference type="KEGG" id="meg:DKB62_11985"/>
<gene>
    <name evidence="1" type="ORF">DKB62_11985</name>
</gene>
<proteinExistence type="predicted"/>
<dbReference type="Proteomes" id="UP000254337">
    <property type="component" value="Chromosome"/>
</dbReference>
<dbReference type="RefSeq" id="WP_107195738.1">
    <property type="nucleotide sequence ID" value="NZ_CP029462.1"/>
</dbReference>
<protein>
    <submittedName>
        <fullName evidence="1">Uncharacterized protein</fullName>
    </submittedName>
</protein>
<evidence type="ECO:0000313" key="2">
    <source>
        <dbReference type="Proteomes" id="UP000254337"/>
    </source>
</evidence>
<keyword evidence="2" id="KW-1185">Reference proteome</keyword>
<dbReference type="AlphaFoldDB" id="A0A346B281"/>
<reference evidence="1 2" key="1">
    <citation type="submission" date="2018-05" db="EMBL/GenBank/DDBJ databases">
        <title>Complete genome sequence of Megasphaera sp. AJH120T, isolated from the ceca of a chicken.</title>
        <authorList>
            <person name="Maki J."/>
            <person name="Looft T."/>
        </authorList>
    </citation>
    <scope>NUCLEOTIDE SEQUENCE [LARGE SCALE GENOMIC DNA]</scope>
    <source>
        <strain evidence="1 2">AJH120</strain>
    </source>
</reference>
<dbReference type="EMBL" id="CP029462">
    <property type="protein sequence ID" value="AXL22224.1"/>
    <property type="molecule type" value="Genomic_DNA"/>
</dbReference>
<name>A0A346B281_9FIRM</name>